<accession>A0AAQ3L8R1</accession>
<dbReference type="GO" id="GO:0006493">
    <property type="term" value="P:protein O-linked glycosylation"/>
    <property type="evidence" value="ECO:0007669"/>
    <property type="project" value="InterPro"/>
</dbReference>
<keyword evidence="11" id="KW-1185">Reference proteome</keyword>
<feature type="transmembrane region" description="Helical" evidence="8">
    <location>
        <begin position="418"/>
        <end position="436"/>
    </location>
</feature>
<gene>
    <name evidence="10" type="ORF">RZN69_20025</name>
</gene>
<dbReference type="PANTHER" id="PTHR33908">
    <property type="entry name" value="MANNOSYLTRANSFERASE YKCB-RELATED"/>
    <property type="match status" value="1"/>
</dbReference>
<dbReference type="GO" id="GO:0010041">
    <property type="term" value="P:response to iron(III) ion"/>
    <property type="evidence" value="ECO:0007669"/>
    <property type="project" value="TreeGrafter"/>
</dbReference>
<dbReference type="GO" id="GO:0009103">
    <property type="term" value="P:lipopolysaccharide biosynthetic process"/>
    <property type="evidence" value="ECO:0007669"/>
    <property type="project" value="UniProtKB-ARBA"/>
</dbReference>
<dbReference type="AlphaFoldDB" id="A0AAQ3L8R1"/>
<dbReference type="Pfam" id="PF02366">
    <property type="entry name" value="PMT"/>
    <property type="match status" value="1"/>
</dbReference>
<evidence type="ECO:0000313" key="11">
    <source>
        <dbReference type="Proteomes" id="UP001304300"/>
    </source>
</evidence>
<feature type="transmembrane region" description="Helical" evidence="8">
    <location>
        <begin position="302"/>
        <end position="318"/>
    </location>
</feature>
<evidence type="ECO:0000259" key="9">
    <source>
        <dbReference type="Pfam" id="PF02366"/>
    </source>
</evidence>
<keyword evidence="5 8" id="KW-0812">Transmembrane</keyword>
<evidence type="ECO:0000256" key="7">
    <source>
        <dbReference type="ARBA" id="ARBA00023136"/>
    </source>
</evidence>
<organism evidence="10 11">
    <name type="scientific">Rubellicoccus peritrichatus</name>
    <dbReference type="NCBI Taxonomy" id="3080537"/>
    <lineage>
        <taxon>Bacteria</taxon>
        <taxon>Pseudomonadati</taxon>
        <taxon>Verrucomicrobiota</taxon>
        <taxon>Opitutia</taxon>
        <taxon>Puniceicoccales</taxon>
        <taxon>Cerasicoccaceae</taxon>
        <taxon>Rubellicoccus</taxon>
    </lineage>
</organism>
<keyword evidence="6 8" id="KW-1133">Transmembrane helix</keyword>
<feature type="transmembrane region" description="Helical" evidence="8">
    <location>
        <begin position="214"/>
        <end position="234"/>
    </location>
</feature>
<dbReference type="RefSeq" id="WP_317833166.1">
    <property type="nucleotide sequence ID" value="NZ_CP136920.1"/>
</dbReference>
<dbReference type="GO" id="GO:0000030">
    <property type="term" value="F:mannosyltransferase activity"/>
    <property type="evidence" value="ECO:0007669"/>
    <property type="project" value="InterPro"/>
</dbReference>
<evidence type="ECO:0000256" key="8">
    <source>
        <dbReference type="SAM" id="Phobius"/>
    </source>
</evidence>
<name>A0AAQ3L8R1_9BACT</name>
<dbReference type="PANTHER" id="PTHR33908:SF3">
    <property type="entry name" value="UNDECAPRENYL PHOSPHATE-ALPHA-4-AMINO-4-DEOXY-L-ARABINOSE ARABINOSYL TRANSFERASE"/>
    <property type="match status" value="1"/>
</dbReference>
<evidence type="ECO:0000256" key="4">
    <source>
        <dbReference type="ARBA" id="ARBA00022679"/>
    </source>
</evidence>
<feature type="transmembrane region" description="Helical" evidence="8">
    <location>
        <begin position="128"/>
        <end position="157"/>
    </location>
</feature>
<comment type="subcellular location">
    <subcellularLocation>
        <location evidence="1">Cell membrane</location>
        <topology evidence="1">Multi-pass membrane protein</topology>
    </subcellularLocation>
</comment>
<keyword evidence="7 8" id="KW-0472">Membrane</keyword>
<dbReference type="KEGG" id="puo:RZN69_20025"/>
<feature type="transmembrane region" description="Helical" evidence="8">
    <location>
        <begin position="91"/>
        <end position="108"/>
    </location>
</feature>
<dbReference type="Proteomes" id="UP001304300">
    <property type="component" value="Chromosome"/>
</dbReference>
<dbReference type="GO" id="GO:0016763">
    <property type="term" value="F:pentosyltransferase activity"/>
    <property type="evidence" value="ECO:0007669"/>
    <property type="project" value="TreeGrafter"/>
</dbReference>
<reference evidence="10 11" key="1">
    <citation type="submission" date="2023-10" db="EMBL/GenBank/DDBJ databases">
        <title>Rubellicoccus peritrichatus gen. nov., sp. nov., isolated from an algae of coral reef tank.</title>
        <authorList>
            <person name="Luo J."/>
        </authorList>
    </citation>
    <scope>NUCLEOTIDE SEQUENCE [LARGE SCALE GENOMIC DNA]</scope>
    <source>
        <strain evidence="10 11">CR14</strain>
    </source>
</reference>
<dbReference type="InterPro" id="IPR050297">
    <property type="entry name" value="LipidA_mod_glycosyltrf_83"/>
</dbReference>
<dbReference type="InterPro" id="IPR003342">
    <property type="entry name" value="ArnT-like_N"/>
</dbReference>
<evidence type="ECO:0000256" key="2">
    <source>
        <dbReference type="ARBA" id="ARBA00022475"/>
    </source>
</evidence>
<protein>
    <submittedName>
        <fullName evidence="10">Phospholipid carrier-dependent glycosyltransferase</fullName>
    </submittedName>
</protein>
<feature type="domain" description="ArnT-like N-terminal" evidence="9">
    <location>
        <begin position="13"/>
        <end position="236"/>
    </location>
</feature>
<evidence type="ECO:0000256" key="5">
    <source>
        <dbReference type="ARBA" id="ARBA00022692"/>
    </source>
</evidence>
<evidence type="ECO:0000256" key="3">
    <source>
        <dbReference type="ARBA" id="ARBA00022676"/>
    </source>
</evidence>
<keyword evidence="3" id="KW-0328">Glycosyltransferase</keyword>
<keyword evidence="4" id="KW-0808">Transferase</keyword>
<feature type="transmembrane region" description="Helical" evidence="8">
    <location>
        <begin position="169"/>
        <end position="202"/>
    </location>
</feature>
<dbReference type="EMBL" id="CP136920">
    <property type="protein sequence ID" value="WOO40916.1"/>
    <property type="molecule type" value="Genomic_DNA"/>
</dbReference>
<evidence type="ECO:0000256" key="1">
    <source>
        <dbReference type="ARBA" id="ARBA00004651"/>
    </source>
</evidence>
<feature type="transmembrane region" description="Helical" evidence="8">
    <location>
        <begin position="263"/>
        <end position="281"/>
    </location>
</feature>
<dbReference type="GO" id="GO:0005886">
    <property type="term" value="C:plasma membrane"/>
    <property type="evidence" value="ECO:0007669"/>
    <property type="project" value="UniProtKB-SubCell"/>
</dbReference>
<keyword evidence="2" id="KW-1003">Cell membrane</keyword>
<sequence>MTLSRQNSLARDLLLLTLFLGVLYLAMTWTRPLAHPDEGRYVEIPREMVESGDWITPRLNGVLYFYKPPLFYWAEAIAISVGGFNLFALRFWPMAFSLIGILGTYLFARRQFDRITGLMSAGVLGTSLLYFGLGQIILLDMAVSVFMALSLFLFYAALHEEEKSKRRWLFWAFYVSVALAVLSKGLMGLLIPGAVIFLWFLIFNQWKKLRDLNLITGSLLFLIVALPWHILVGIRNPEWFDFYIVQEHFLRYLTDVSERSKPFWFFLVIMPAGLFPWAFFLPQAIKQGFAGGWKARHQHLDMWFLAVWALFILFFFSISKSKLIPYILPTYPAMAVIVGYFLALAWKSPERFRIRWSFLAFAILSLLGAIALPVLAFARAHKVDPGVMTPVVAAMILLAALAVVFYWLFKRNKIREGLIGIFIGVSLFLLVFNPLASKFQRPSTKPLADFLKPHLLAEDEIYTFQDYYQDLPVYLERPIGVAENLPNEQSYGVEWEPEQKVRYPGQVDVAARWDGPTRIFGMAKDDHLKQFQHHVRLAGDTPIYLWLATDRFILFSNRPPPYQTDESS</sequence>
<feature type="transmembrane region" description="Helical" evidence="8">
    <location>
        <begin position="390"/>
        <end position="409"/>
    </location>
</feature>
<proteinExistence type="predicted"/>
<evidence type="ECO:0000256" key="6">
    <source>
        <dbReference type="ARBA" id="ARBA00022989"/>
    </source>
</evidence>
<feature type="transmembrane region" description="Helical" evidence="8">
    <location>
        <begin position="12"/>
        <end position="30"/>
    </location>
</feature>
<feature type="transmembrane region" description="Helical" evidence="8">
    <location>
        <begin position="324"/>
        <end position="346"/>
    </location>
</feature>
<feature type="transmembrane region" description="Helical" evidence="8">
    <location>
        <begin position="358"/>
        <end position="378"/>
    </location>
</feature>
<evidence type="ECO:0000313" key="10">
    <source>
        <dbReference type="EMBL" id="WOO40916.1"/>
    </source>
</evidence>